<dbReference type="AlphaFoldDB" id="A0A4V1J1I0"/>
<dbReference type="Proteomes" id="UP000278143">
    <property type="component" value="Unassembled WGS sequence"/>
</dbReference>
<feature type="compositionally biased region" description="Low complexity" evidence="1">
    <location>
        <begin position="186"/>
        <end position="200"/>
    </location>
</feature>
<evidence type="ECO:0000313" key="3">
    <source>
        <dbReference type="Proteomes" id="UP000278143"/>
    </source>
</evidence>
<evidence type="ECO:0000313" key="2">
    <source>
        <dbReference type="EMBL" id="RKP25129.1"/>
    </source>
</evidence>
<evidence type="ECO:0000256" key="1">
    <source>
        <dbReference type="SAM" id="MobiDB-lite"/>
    </source>
</evidence>
<feature type="region of interest" description="Disordered" evidence="1">
    <location>
        <begin position="85"/>
        <end position="112"/>
    </location>
</feature>
<feature type="region of interest" description="Disordered" evidence="1">
    <location>
        <begin position="125"/>
        <end position="200"/>
    </location>
</feature>
<gene>
    <name evidence="2" type="ORF">SYNPS1DRAFT_29128</name>
</gene>
<feature type="non-terminal residue" evidence="2">
    <location>
        <position position="200"/>
    </location>
</feature>
<feature type="region of interest" description="Disordered" evidence="1">
    <location>
        <begin position="1"/>
        <end position="34"/>
    </location>
</feature>
<protein>
    <submittedName>
        <fullName evidence="2">Uncharacterized protein</fullName>
    </submittedName>
</protein>
<accession>A0A4V1J1I0</accession>
<feature type="compositionally biased region" description="Polar residues" evidence="1">
    <location>
        <begin position="85"/>
        <end position="104"/>
    </location>
</feature>
<keyword evidence="3" id="KW-1185">Reference proteome</keyword>
<proteinExistence type="predicted"/>
<name>A0A4V1J1I0_9FUNG</name>
<sequence>MTTQRTQPRTPAPTPNYPDAATFELPPSSSNYWQRRQGRKEKLWRHVEKAKRTCDYELAWIIDGLQRHLDHELKLVQGTMPATTAAVSKTRTAPEPISSSSSTTMEEKDGGDKGSLLALEQVLEEDEDHGQRGARHAASPFEPFTLPAASSSSTGLSAFDASLPPDVDPATEDNARTHTATNSVDSASSLAATAATAASI</sequence>
<dbReference type="EMBL" id="KZ989872">
    <property type="protein sequence ID" value="RKP25129.1"/>
    <property type="molecule type" value="Genomic_DNA"/>
</dbReference>
<organism evidence="2 3">
    <name type="scientific">Syncephalis pseudoplumigaleata</name>
    <dbReference type="NCBI Taxonomy" id="1712513"/>
    <lineage>
        <taxon>Eukaryota</taxon>
        <taxon>Fungi</taxon>
        <taxon>Fungi incertae sedis</taxon>
        <taxon>Zoopagomycota</taxon>
        <taxon>Zoopagomycotina</taxon>
        <taxon>Zoopagomycetes</taxon>
        <taxon>Zoopagales</taxon>
        <taxon>Piptocephalidaceae</taxon>
        <taxon>Syncephalis</taxon>
    </lineage>
</organism>
<reference evidence="3" key="1">
    <citation type="journal article" date="2018" name="Nat. Microbiol.">
        <title>Leveraging single-cell genomics to expand the fungal tree of life.</title>
        <authorList>
            <person name="Ahrendt S.R."/>
            <person name="Quandt C.A."/>
            <person name="Ciobanu D."/>
            <person name="Clum A."/>
            <person name="Salamov A."/>
            <person name="Andreopoulos B."/>
            <person name="Cheng J.F."/>
            <person name="Woyke T."/>
            <person name="Pelin A."/>
            <person name="Henrissat B."/>
            <person name="Reynolds N.K."/>
            <person name="Benny G.L."/>
            <person name="Smith M.E."/>
            <person name="James T.Y."/>
            <person name="Grigoriev I.V."/>
        </authorList>
    </citation>
    <scope>NUCLEOTIDE SEQUENCE [LARGE SCALE GENOMIC DNA]</scope>
    <source>
        <strain evidence="3">Benny S71-1</strain>
    </source>
</reference>